<keyword evidence="1" id="KW-1133">Transmembrane helix</keyword>
<feature type="transmembrane region" description="Helical" evidence="1">
    <location>
        <begin position="36"/>
        <end position="59"/>
    </location>
</feature>
<evidence type="ECO:0000256" key="1">
    <source>
        <dbReference type="SAM" id="Phobius"/>
    </source>
</evidence>
<sequence>MKRKRNSKTLWFNGAFGILSTAISGLAFFTDVLREVIAPWMIIALLLIIALNNAINWWLRLRTSESIK</sequence>
<keyword evidence="1" id="KW-0472">Membrane</keyword>
<proteinExistence type="predicted"/>
<gene>
    <name evidence="2" type="ORF">UFOVP939_48</name>
</gene>
<protein>
    <submittedName>
        <fullName evidence="2">Uncharacterized protein</fullName>
    </submittedName>
</protein>
<evidence type="ECO:0000313" key="2">
    <source>
        <dbReference type="EMBL" id="CAB4172714.1"/>
    </source>
</evidence>
<feature type="transmembrane region" description="Helical" evidence="1">
    <location>
        <begin position="12"/>
        <end position="30"/>
    </location>
</feature>
<dbReference type="EMBL" id="LR796887">
    <property type="protein sequence ID" value="CAB4172714.1"/>
    <property type="molecule type" value="Genomic_DNA"/>
</dbReference>
<organism evidence="2">
    <name type="scientific">uncultured Caudovirales phage</name>
    <dbReference type="NCBI Taxonomy" id="2100421"/>
    <lineage>
        <taxon>Viruses</taxon>
        <taxon>Duplodnaviria</taxon>
        <taxon>Heunggongvirae</taxon>
        <taxon>Uroviricota</taxon>
        <taxon>Caudoviricetes</taxon>
        <taxon>Peduoviridae</taxon>
        <taxon>Maltschvirus</taxon>
        <taxon>Maltschvirus maltsch</taxon>
    </lineage>
</organism>
<accession>A0A6J5PZE8</accession>
<name>A0A6J5PZE8_9CAUD</name>
<reference evidence="2" key="1">
    <citation type="submission" date="2020-05" db="EMBL/GenBank/DDBJ databases">
        <authorList>
            <person name="Chiriac C."/>
            <person name="Salcher M."/>
            <person name="Ghai R."/>
            <person name="Kavagutti S V."/>
        </authorList>
    </citation>
    <scope>NUCLEOTIDE SEQUENCE</scope>
</reference>
<keyword evidence="1" id="KW-0812">Transmembrane</keyword>